<accession>A0A1I0JQI2</accession>
<keyword evidence="2" id="KW-0732">Signal</keyword>
<feature type="region of interest" description="Disordered" evidence="1">
    <location>
        <begin position="76"/>
        <end position="117"/>
    </location>
</feature>
<keyword evidence="4" id="KW-1185">Reference proteome</keyword>
<evidence type="ECO:0000313" key="4">
    <source>
        <dbReference type="Proteomes" id="UP000198508"/>
    </source>
</evidence>
<feature type="chain" id="PRO_5038750528" evidence="2">
    <location>
        <begin position="25"/>
        <end position="344"/>
    </location>
</feature>
<organism evidence="3 4">
    <name type="scientific">Enterocloster lavalensis</name>
    <dbReference type="NCBI Taxonomy" id="460384"/>
    <lineage>
        <taxon>Bacteria</taxon>
        <taxon>Bacillati</taxon>
        <taxon>Bacillota</taxon>
        <taxon>Clostridia</taxon>
        <taxon>Lachnospirales</taxon>
        <taxon>Lachnospiraceae</taxon>
        <taxon>Enterocloster</taxon>
    </lineage>
</organism>
<reference evidence="4" key="1">
    <citation type="submission" date="2016-10" db="EMBL/GenBank/DDBJ databases">
        <authorList>
            <person name="Varghese N."/>
            <person name="Submissions S."/>
        </authorList>
    </citation>
    <scope>NUCLEOTIDE SEQUENCE [LARGE SCALE GENOMIC DNA]</scope>
    <source>
        <strain evidence="4">NLAE-zl-G277</strain>
    </source>
</reference>
<dbReference type="AlphaFoldDB" id="A0A1I0JQI2"/>
<gene>
    <name evidence="3" type="ORF">SAMN05216313_1346</name>
</gene>
<dbReference type="STRING" id="460384.SAMN05216313_1346"/>
<dbReference type="RefSeq" id="WP_139201212.1">
    <property type="nucleotide sequence ID" value="NZ_DAINWJ010000140.1"/>
</dbReference>
<evidence type="ECO:0000256" key="2">
    <source>
        <dbReference type="SAM" id="SignalP"/>
    </source>
</evidence>
<evidence type="ECO:0000256" key="1">
    <source>
        <dbReference type="SAM" id="MobiDB-lite"/>
    </source>
</evidence>
<evidence type="ECO:0000313" key="3">
    <source>
        <dbReference type="EMBL" id="SEU12671.1"/>
    </source>
</evidence>
<protein>
    <submittedName>
        <fullName evidence="3">Uncharacterized protein</fullName>
    </submittedName>
</protein>
<dbReference type="Proteomes" id="UP000198508">
    <property type="component" value="Unassembled WGS sequence"/>
</dbReference>
<sequence length="344" mass="35606">MIQKRQIIAAAAGVLLGYGIWAAAQNFGGTADGGAGNAGYGRMADAGGGAGAAGNTAAGSGGLGADGTGVGADGSGLAGTGRSADGSGGAGAGRSADGSGLAGTGRSADGSSGTDFSALSEVPELNEQELAAVRRLAAAVKSGSKERIAAELLADGDTLSWLYYETFGEERYRYDGTEFRADLAGEGLVLTGAASVFYGSFGENGPEGRCTALQAVELENPRYDYSEGTWKDGRMDGAGVSGYRYYQGPPQGEAEEVRKEGRFVRGKMEGTITYRNTGSDGVTATYTMEVKEGVTQPDDRWIPGPEEGIYHLEADDNPAYAYALTEEEMKQPRWVNLLVWDVEE</sequence>
<proteinExistence type="predicted"/>
<dbReference type="EMBL" id="FOIM01000034">
    <property type="protein sequence ID" value="SEU12671.1"/>
    <property type="molecule type" value="Genomic_DNA"/>
</dbReference>
<feature type="signal peptide" evidence="2">
    <location>
        <begin position="1"/>
        <end position="24"/>
    </location>
</feature>
<name>A0A1I0JQI2_9FIRM</name>